<dbReference type="CDD" id="cd03257">
    <property type="entry name" value="ABC_NikE_OppD_transporters"/>
    <property type="match status" value="1"/>
</dbReference>
<gene>
    <name evidence="6" type="ORF">ABIA69_004280</name>
</gene>
<dbReference type="InterPro" id="IPR017871">
    <property type="entry name" value="ABC_transporter-like_CS"/>
</dbReference>
<dbReference type="Gene3D" id="3.40.50.300">
    <property type="entry name" value="P-loop containing nucleotide triphosphate hydrolases"/>
    <property type="match status" value="1"/>
</dbReference>
<evidence type="ECO:0000256" key="1">
    <source>
        <dbReference type="ARBA" id="ARBA00005417"/>
    </source>
</evidence>
<protein>
    <submittedName>
        <fullName evidence="6">ABC-type dipeptide/oligopeptide/nickel transport system ATPase subunit</fullName>
    </submittedName>
</protein>
<dbReference type="PROSITE" id="PS00211">
    <property type="entry name" value="ABC_TRANSPORTER_1"/>
    <property type="match status" value="1"/>
</dbReference>
<dbReference type="InterPro" id="IPR003439">
    <property type="entry name" value="ABC_transporter-like_ATP-bd"/>
</dbReference>
<feature type="domain" description="ABC transporter" evidence="5">
    <location>
        <begin position="3"/>
        <end position="236"/>
    </location>
</feature>
<evidence type="ECO:0000313" key="7">
    <source>
        <dbReference type="Proteomes" id="UP001549363"/>
    </source>
</evidence>
<dbReference type="InterPro" id="IPR027417">
    <property type="entry name" value="P-loop_NTPase"/>
</dbReference>
<dbReference type="InterPro" id="IPR003593">
    <property type="entry name" value="AAA+_ATPase"/>
</dbReference>
<evidence type="ECO:0000256" key="4">
    <source>
        <dbReference type="ARBA" id="ARBA00022840"/>
    </source>
</evidence>
<evidence type="ECO:0000313" key="6">
    <source>
        <dbReference type="EMBL" id="MET4563087.1"/>
    </source>
</evidence>
<comment type="caution">
    <text evidence="6">The sequence shown here is derived from an EMBL/GenBank/DDBJ whole genome shotgun (WGS) entry which is preliminary data.</text>
</comment>
<organism evidence="6 7">
    <name type="scientific">Lysinibacillus parviboronicapiens</name>
    <dbReference type="NCBI Taxonomy" id="436516"/>
    <lineage>
        <taxon>Bacteria</taxon>
        <taxon>Bacillati</taxon>
        <taxon>Bacillota</taxon>
        <taxon>Bacilli</taxon>
        <taxon>Bacillales</taxon>
        <taxon>Bacillaceae</taxon>
        <taxon>Lysinibacillus</taxon>
    </lineage>
</organism>
<evidence type="ECO:0000256" key="3">
    <source>
        <dbReference type="ARBA" id="ARBA00022741"/>
    </source>
</evidence>
<evidence type="ECO:0000256" key="2">
    <source>
        <dbReference type="ARBA" id="ARBA00022448"/>
    </source>
</evidence>
<keyword evidence="4" id="KW-0067">ATP-binding</keyword>
<dbReference type="PANTHER" id="PTHR43776">
    <property type="entry name" value="TRANSPORT ATP-BINDING PROTEIN"/>
    <property type="match status" value="1"/>
</dbReference>
<dbReference type="SUPFAM" id="SSF52540">
    <property type="entry name" value="P-loop containing nucleoside triphosphate hydrolases"/>
    <property type="match status" value="1"/>
</dbReference>
<keyword evidence="3" id="KW-0547">Nucleotide-binding</keyword>
<dbReference type="Pfam" id="PF00005">
    <property type="entry name" value="ABC_tran"/>
    <property type="match status" value="1"/>
</dbReference>
<name>A0ABV2PQ81_9BACI</name>
<sequence>MLLQVENVSKSFHKGQQVLQHVNVYVGHGEIVGLVGESGSGKSTLAKIIMQLERANQGHIYFNDVEITKKNCSSFYEHCQLIFQNATAALNPMWTVKESLLEPLQYKKTVTNNDLHAMLDKVKLPVAVLNCLPNELSGGERQRVNLLRSLLVEPKLLVCDEIVSSLDRLTQREIIDLLITLNKEQHMAILFISHDLKAVSYLCEHLYVMKDGKIADEGKKEHGVFQLTNSYAQKLFQAMG</sequence>
<keyword evidence="7" id="KW-1185">Reference proteome</keyword>
<dbReference type="PANTHER" id="PTHR43776:SF7">
    <property type="entry name" value="D,D-DIPEPTIDE TRANSPORT ATP-BINDING PROTEIN DDPF-RELATED"/>
    <property type="match status" value="1"/>
</dbReference>
<reference evidence="6 7" key="1">
    <citation type="submission" date="2024-06" db="EMBL/GenBank/DDBJ databases">
        <title>Sorghum-associated microbial communities from plants grown in Nebraska, USA.</title>
        <authorList>
            <person name="Schachtman D."/>
        </authorList>
    </citation>
    <scope>NUCLEOTIDE SEQUENCE [LARGE SCALE GENOMIC DNA]</scope>
    <source>
        <strain evidence="6 7">736</strain>
    </source>
</reference>
<evidence type="ECO:0000259" key="5">
    <source>
        <dbReference type="PROSITE" id="PS50893"/>
    </source>
</evidence>
<dbReference type="PROSITE" id="PS50893">
    <property type="entry name" value="ABC_TRANSPORTER_2"/>
    <property type="match status" value="1"/>
</dbReference>
<dbReference type="Proteomes" id="UP001549363">
    <property type="component" value="Unassembled WGS sequence"/>
</dbReference>
<dbReference type="SMART" id="SM00382">
    <property type="entry name" value="AAA"/>
    <property type="match status" value="1"/>
</dbReference>
<keyword evidence="2" id="KW-0813">Transport</keyword>
<dbReference type="EMBL" id="JBEPSB010000030">
    <property type="protein sequence ID" value="MET4563087.1"/>
    <property type="molecule type" value="Genomic_DNA"/>
</dbReference>
<proteinExistence type="inferred from homology"/>
<accession>A0ABV2PQ81</accession>
<dbReference type="InterPro" id="IPR050319">
    <property type="entry name" value="ABC_transp_ATP-bind"/>
</dbReference>
<comment type="similarity">
    <text evidence="1">Belongs to the ABC transporter superfamily.</text>
</comment>